<organism evidence="1 2">
    <name type="scientific">Wuchereria bancrofti</name>
    <dbReference type="NCBI Taxonomy" id="6293"/>
    <lineage>
        <taxon>Eukaryota</taxon>
        <taxon>Metazoa</taxon>
        <taxon>Ecdysozoa</taxon>
        <taxon>Nematoda</taxon>
        <taxon>Chromadorea</taxon>
        <taxon>Rhabditida</taxon>
        <taxon>Spirurina</taxon>
        <taxon>Spiruromorpha</taxon>
        <taxon>Filarioidea</taxon>
        <taxon>Onchocercidae</taxon>
        <taxon>Wuchereria</taxon>
    </lineage>
</organism>
<dbReference type="AlphaFoldDB" id="A0AAF5RVC1"/>
<reference evidence="1" key="1">
    <citation type="submission" date="2015-03" db="EMBL/GenBank/DDBJ databases">
        <title>Wuchereria bancrofti Genome Sequencing Papua New Guinea Strain.</title>
        <authorList>
            <person name="Small S.T."/>
            <person name="Serre D."/>
            <person name="Zimmerman P.A."/>
        </authorList>
    </citation>
    <scope>NUCLEOTIDE SEQUENCE [LARGE SCALE GENOMIC DNA]</scope>
    <source>
        <strain evidence="1">pt0022</strain>
    </source>
</reference>
<reference evidence="2" key="3">
    <citation type="submission" date="2024-02" db="UniProtKB">
        <authorList>
            <consortium name="WormBaseParasite"/>
        </authorList>
    </citation>
    <scope>IDENTIFICATION</scope>
    <source>
        <strain evidence="2">pt0022</strain>
    </source>
</reference>
<dbReference type="Proteomes" id="UP000093561">
    <property type="component" value="Unassembled WGS sequence"/>
</dbReference>
<name>A0AAF5RVC1_WUCBA</name>
<dbReference type="WBParaSite" id="mrna-Wban_05161">
    <property type="protein sequence ID" value="mrna-Wban_05161"/>
    <property type="gene ID" value="Wban_05161"/>
</dbReference>
<proteinExistence type="predicted"/>
<reference evidence="1" key="2">
    <citation type="journal article" date="2016" name="Mol. Ecol.">
        <title>Population genomics of the filarial nematode parasite Wuchereria bancrofti from mosquitoes.</title>
        <authorList>
            <person name="Small S.T."/>
            <person name="Reimer L.J."/>
            <person name="Tisch D.J."/>
            <person name="King C.L."/>
            <person name="Christensen B.M."/>
            <person name="Siba P.M."/>
            <person name="Kazura J.W."/>
            <person name="Serre D."/>
            <person name="Zimmerman P.A."/>
        </authorList>
    </citation>
    <scope>NUCLEOTIDE SEQUENCE</scope>
    <source>
        <strain evidence="1">pt0022</strain>
    </source>
</reference>
<protein>
    <submittedName>
        <fullName evidence="2">Uncharacterized protein</fullName>
    </submittedName>
</protein>
<evidence type="ECO:0000313" key="2">
    <source>
        <dbReference type="WBParaSite" id="mrna-Wban_05161"/>
    </source>
</evidence>
<sequence length="93" mass="9673">MIAEKPGVRGAVVSSAGAPSSILPQICLDMKRQEANSVVKDSGWSAYVNSSAARQKELSIGECAFAVPAESLVVTDSARVNSTMDLSSFPADL</sequence>
<evidence type="ECO:0000313" key="1">
    <source>
        <dbReference type="Proteomes" id="UP000093561"/>
    </source>
</evidence>
<accession>A0AAF5RVC1</accession>